<protein>
    <recommendedName>
        <fullName evidence="5">ABC transmembrane type-1 domain-containing protein</fullName>
    </recommendedName>
</protein>
<evidence type="ECO:0000256" key="3">
    <source>
        <dbReference type="ARBA" id="ARBA00022989"/>
    </source>
</evidence>
<dbReference type="OrthoDB" id="9804353at2"/>
<keyword evidence="3" id="KW-1133">Transmembrane helix</keyword>
<dbReference type="EMBL" id="CP017269">
    <property type="protein sequence ID" value="AOT68968.1"/>
    <property type="molecule type" value="Genomic_DNA"/>
</dbReference>
<reference evidence="6 7" key="1">
    <citation type="submission" date="2016-09" db="EMBL/GenBank/DDBJ databases">
        <title>Genomic analysis reveals versatility of anaerobic energy metabolism of Geosporobacter ferrireducens IRF9 of phylum Firmicutes.</title>
        <authorList>
            <person name="Kim S.-J."/>
        </authorList>
    </citation>
    <scope>NUCLEOTIDE SEQUENCE [LARGE SCALE GENOMIC DNA]</scope>
    <source>
        <strain evidence="6 7">IRF9</strain>
    </source>
</reference>
<comment type="subcellular location">
    <subcellularLocation>
        <location evidence="1">Membrane</location>
        <topology evidence="1">Multi-pass membrane protein</topology>
    </subcellularLocation>
</comment>
<sequence>MAVSIVVTVLGVYGGFREVASDKVKMLQTFGAARLQILQKVIIPATIPTIGSTNRLLFQAAY</sequence>
<dbReference type="SUPFAM" id="SSF161098">
    <property type="entry name" value="MetI-like"/>
    <property type="match status" value="1"/>
</dbReference>
<dbReference type="KEGG" id="gfe:Gferi_05005"/>
<proteinExistence type="predicted"/>
<evidence type="ECO:0000313" key="6">
    <source>
        <dbReference type="EMBL" id="AOT68968.1"/>
    </source>
</evidence>
<evidence type="ECO:0000256" key="4">
    <source>
        <dbReference type="ARBA" id="ARBA00023136"/>
    </source>
</evidence>
<evidence type="ECO:0000256" key="2">
    <source>
        <dbReference type="ARBA" id="ARBA00022692"/>
    </source>
</evidence>
<dbReference type="AlphaFoldDB" id="A0A1D8GDI0"/>
<name>A0A1D8GDI0_9FIRM</name>
<dbReference type="Proteomes" id="UP000095743">
    <property type="component" value="Chromosome"/>
</dbReference>
<dbReference type="PROSITE" id="PS50928">
    <property type="entry name" value="ABC_TM1"/>
    <property type="match status" value="1"/>
</dbReference>
<evidence type="ECO:0000259" key="5">
    <source>
        <dbReference type="PROSITE" id="PS50928"/>
    </source>
</evidence>
<dbReference type="GO" id="GO:0016020">
    <property type="term" value="C:membrane"/>
    <property type="evidence" value="ECO:0007669"/>
    <property type="project" value="UniProtKB-SubCell"/>
</dbReference>
<accession>A0A1D8GDI0</accession>
<evidence type="ECO:0000313" key="7">
    <source>
        <dbReference type="Proteomes" id="UP000095743"/>
    </source>
</evidence>
<feature type="domain" description="ABC transmembrane type-1" evidence="5">
    <location>
        <begin position="1"/>
        <end position="62"/>
    </location>
</feature>
<dbReference type="InterPro" id="IPR035906">
    <property type="entry name" value="MetI-like_sf"/>
</dbReference>
<gene>
    <name evidence="6" type="ORF">Gferi_05005</name>
</gene>
<dbReference type="InterPro" id="IPR000515">
    <property type="entry name" value="MetI-like"/>
</dbReference>
<dbReference type="GO" id="GO:0055085">
    <property type="term" value="P:transmembrane transport"/>
    <property type="evidence" value="ECO:0007669"/>
    <property type="project" value="InterPro"/>
</dbReference>
<dbReference type="STRING" id="1424294.Gferi_05005"/>
<dbReference type="RefSeq" id="WP_069974534.1">
    <property type="nucleotide sequence ID" value="NZ_CP017269.1"/>
</dbReference>
<keyword evidence="7" id="KW-1185">Reference proteome</keyword>
<keyword evidence="2" id="KW-0812">Transmembrane</keyword>
<keyword evidence="4" id="KW-0472">Membrane</keyword>
<organism evidence="6 7">
    <name type="scientific">Geosporobacter ferrireducens</name>
    <dbReference type="NCBI Taxonomy" id="1424294"/>
    <lineage>
        <taxon>Bacteria</taxon>
        <taxon>Bacillati</taxon>
        <taxon>Bacillota</taxon>
        <taxon>Clostridia</taxon>
        <taxon>Peptostreptococcales</taxon>
        <taxon>Thermotaleaceae</taxon>
        <taxon>Geosporobacter</taxon>
    </lineage>
</organism>
<evidence type="ECO:0000256" key="1">
    <source>
        <dbReference type="ARBA" id="ARBA00004141"/>
    </source>
</evidence>